<dbReference type="EMBL" id="CZKA01000049">
    <property type="protein sequence ID" value="CUR58634.1"/>
    <property type="molecule type" value="Genomic_DNA"/>
</dbReference>
<gene>
    <name evidence="2" type="ORF">NOCA2530006</name>
</gene>
<evidence type="ECO:0000313" key="2">
    <source>
        <dbReference type="EMBL" id="CUR58634.1"/>
    </source>
</evidence>
<dbReference type="PANTHER" id="PTHR34724">
    <property type="entry name" value="OS12G0596101 PROTEIN"/>
    <property type="match status" value="1"/>
</dbReference>
<proteinExistence type="predicted"/>
<organism evidence="2">
    <name type="scientific">metagenome</name>
    <dbReference type="NCBI Taxonomy" id="256318"/>
    <lineage>
        <taxon>unclassified sequences</taxon>
        <taxon>metagenomes</taxon>
    </lineage>
</organism>
<dbReference type="AlphaFoldDB" id="A0A2P2C9F5"/>
<name>A0A2P2C9F5_9ZZZZ</name>
<reference evidence="2" key="1">
    <citation type="submission" date="2015-08" db="EMBL/GenBank/DDBJ databases">
        <authorList>
            <person name="Babu N.S."/>
            <person name="Beckwith C.J."/>
            <person name="Beseler K.G."/>
            <person name="Brison A."/>
            <person name="Carone J.V."/>
            <person name="Caskin T.P."/>
            <person name="Diamond M."/>
            <person name="Durham M.E."/>
            <person name="Foxe J.M."/>
            <person name="Go M."/>
            <person name="Henderson B.A."/>
            <person name="Jones I.B."/>
            <person name="McGettigan J.A."/>
            <person name="Micheletti S.J."/>
            <person name="Nasrallah M.E."/>
            <person name="Ortiz D."/>
            <person name="Piller C.R."/>
            <person name="Privatt S.R."/>
            <person name="Schneider S.L."/>
            <person name="Sharp S."/>
            <person name="Smith T.C."/>
            <person name="Stanton J.D."/>
            <person name="Ullery H.E."/>
            <person name="Wilson R.J."/>
            <person name="Serrano M.G."/>
            <person name="Buck G."/>
            <person name="Lee V."/>
            <person name="Wang Y."/>
            <person name="Carvalho R."/>
            <person name="Voegtly L."/>
            <person name="Shi R."/>
            <person name="Duckworth R."/>
            <person name="Johnson A."/>
            <person name="Loviza R."/>
            <person name="Walstead R."/>
            <person name="Shah Z."/>
            <person name="Kiflezghi M."/>
            <person name="Wade K."/>
            <person name="Ball S.L."/>
            <person name="Bradley K.W."/>
            <person name="Asai D.J."/>
            <person name="Bowman C.A."/>
            <person name="Russell D.A."/>
            <person name="Pope W.H."/>
            <person name="Jacobs-Sera D."/>
            <person name="Hendrix R.W."/>
            <person name="Hatfull G.F."/>
        </authorList>
    </citation>
    <scope>NUCLEOTIDE SEQUENCE</scope>
</reference>
<accession>A0A2P2C9F5</accession>
<feature type="region of interest" description="Disordered" evidence="1">
    <location>
        <begin position="34"/>
        <end position="55"/>
    </location>
</feature>
<dbReference type="PANTHER" id="PTHR34724:SF2">
    <property type="entry name" value="OS12G0596101 PROTEIN"/>
    <property type="match status" value="1"/>
</dbReference>
<sequence>MCHAVICKTCAKPTWAGCGRHVERALAGVAQSDRCPGHPKAEGQSRLSRFFGGRR</sequence>
<protein>
    <submittedName>
        <fullName evidence="2">Uncharacterized protein</fullName>
    </submittedName>
</protein>
<evidence type="ECO:0000256" key="1">
    <source>
        <dbReference type="SAM" id="MobiDB-lite"/>
    </source>
</evidence>